<feature type="region of interest" description="Disordered" evidence="5">
    <location>
        <begin position="258"/>
        <end position="279"/>
    </location>
</feature>
<keyword evidence="3 4" id="KW-0862">Zinc</keyword>
<dbReference type="InterPro" id="IPR000571">
    <property type="entry name" value="Znf_CCCH"/>
</dbReference>
<evidence type="ECO:0000256" key="5">
    <source>
        <dbReference type="SAM" id="MobiDB-lite"/>
    </source>
</evidence>
<evidence type="ECO:0000259" key="6">
    <source>
        <dbReference type="PROSITE" id="PS50103"/>
    </source>
</evidence>
<evidence type="ECO:0000256" key="4">
    <source>
        <dbReference type="PROSITE-ProRule" id="PRU00723"/>
    </source>
</evidence>
<gene>
    <name evidence="7" type="ORF">ACH5RR_008167</name>
</gene>
<feature type="domain" description="C3H1-type" evidence="6">
    <location>
        <begin position="289"/>
        <end position="315"/>
    </location>
</feature>
<organism evidence="7 8">
    <name type="scientific">Cinchona calisaya</name>
    <dbReference type="NCBI Taxonomy" id="153742"/>
    <lineage>
        <taxon>Eukaryota</taxon>
        <taxon>Viridiplantae</taxon>
        <taxon>Streptophyta</taxon>
        <taxon>Embryophyta</taxon>
        <taxon>Tracheophyta</taxon>
        <taxon>Spermatophyta</taxon>
        <taxon>Magnoliopsida</taxon>
        <taxon>eudicotyledons</taxon>
        <taxon>Gunneridae</taxon>
        <taxon>Pentapetalae</taxon>
        <taxon>asterids</taxon>
        <taxon>lamiids</taxon>
        <taxon>Gentianales</taxon>
        <taxon>Rubiaceae</taxon>
        <taxon>Cinchonoideae</taxon>
        <taxon>Cinchoneae</taxon>
        <taxon>Cinchona</taxon>
    </lineage>
</organism>
<protein>
    <recommendedName>
        <fullName evidence="6">C3H1-type domain-containing protein</fullName>
    </recommendedName>
</protein>
<evidence type="ECO:0000256" key="3">
    <source>
        <dbReference type="ARBA" id="ARBA00022833"/>
    </source>
</evidence>
<feature type="zinc finger region" description="C3H1-type" evidence="4">
    <location>
        <begin position="109"/>
        <end position="137"/>
    </location>
</feature>
<dbReference type="Proteomes" id="UP001630127">
    <property type="component" value="Unassembled WGS sequence"/>
</dbReference>
<name>A0ABD3AAK2_9GENT</name>
<accession>A0ABD3AAK2</accession>
<evidence type="ECO:0000313" key="8">
    <source>
        <dbReference type="Proteomes" id="UP001630127"/>
    </source>
</evidence>
<dbReference type="InterPro" id="IPR036855">
    <property type="entry name" value="Znf_CCCH_sf"/>
</dbReference>
<dbReference type="AlphaFoldDB" id="A0ABD3AAK2"/>
<reference evidence="7 8" key="1">
    <citation type="submission" date="2024-11" db="EMBL/GenBank/DDBJ databases">
        <title>A near-complete genome assembly of Cinchona calisaya.</title>
        <authorList>
            <person name="Lian D.C."/>
            <person name="Zhao X.W."/>
            <person name="Wei L."/>
        </authorList>
    </citation>
    <scope>NUCLEOTIDE SEQUENCE [LARGE SCALE GENOMIC DNA]</scope>
    <source>
        <tissue evidence="7">Nenye</tissue>
    </source>
</reference>
<dbReference type="EMBL" id="JBJUIK010000004">
    <property type="protein sequence ID" value="KAL3528845.1"/>
    <property type="molecule type" value="Genomic_DNA"/>
</dbReference>
<comment type="caution">
    <text evidence="7">The sequence shown here is derived from an EMBL/GenBank/DDBJ whole genome shotgun (WGS) entry which is preliminary data.</text>
</comment>
<feature type="zinc finger region" description="C3H1-type" evidence="4">
    <location>
        <begin position="289"/>
        <end position="315"/>
    </location>
</feature>
<keyword evidence="1 4" id="KW-0479">Metal-binding</keyword>
<evidence type="ECO:0000313" key="7">
    <source>
        <dbReference type="EMBL" id="KAL3528845.1"/>
    </source>
</evidence>
<proteinExistence type="predicted"/>
<dbReference type="SUPFAM" id="SSF90229">
    <property type="entry name" value="CCCH zinc finger"/>
    <property type="match status" value="1"/>
</dbReference>
<dbReference type="GO" id="GO:0008270">
    <property type="term" value="F:zinc ion binding"/>
    <property type="evidence" value="ECO:0007669"/>
    <property type="project" value="UniProtKB-KW"/>
</dbReference>
<keyword evidence="2 4" id="KW-0863">Zinc-finger</keyword>
<evidence type="ECO:0000256" key="2">
    <source>
        <dbReference type="ARBA" id="ARBA00022771"/>
    </source>
</evidence>
<feature type="compositionally biased region" description="Basic and acidic residues" evidence="5">
    <location>
        <begin position="260"/>
        <end position="271"/>
    </location>
</feature>
<keyword evidence="8" id="KW-1185">Reference proteome</keyword>
<feature type="domain" description="C3H1-type" evidence="6">
    <location>
        <begin position="109"/>
        <end position="137"/>
    </location>
</feature>
<dbReference type="PROSITE" id="PS50103">
    <property type="entry name" value="ZF_C3H1"/>
    <property type="match status" value="2"/>
</dbReference>
<evidence type="ECO:0000256" key="1">
    <source>
        <dbReference type="ARBA" id="ARBA00022723"/>
    </source>
</evidence>
<sequence length="318" mass="37003">MNTTTNNNALNFPPQIGFRNNPIHPHWPQPQPQPQMFDYYYSATNFHVPDFQPFKDSRIPRMPISSTFRPYQAWPLNPNSEPCFFSHYEAGDARELQNFNRNNVVVVDELLREKCWLLVNGKECPNGDRCNFFHPRKKKDKKDDGDSQFHVPGFSSENGGSAAVKLVNTRTKGLKKPRPPRLKGGMRSETLKIDDDSPMEQRAEPFKIKHYEKWVNDGCWCCPYGEKCKYAHKKTRPERGSAAVTLVNTMIIGFKKQSPRRLEGMRSKTEKIDDDDSSVEQKAEPFKIRHYDKKVYDGCWCCPYGEKCKYAHEKTEFH</sequence>